<dbReference type="EMBL" id="LT630003">
    <property type="protein sequence ID" value="SET73777.1"/>
    <property type="molecule type" value="Genomic_DNA"/>
</dbReference>
<protein>
    <submittedName>
        <fullName evidence="2">AAA domain-containing protein</fullName>
    </submittedName>
</protein>
<evidence type="ECO:0000313" key="2">
    <source>
        <dbReference type="EMBL" id="SET73777.1"/>
    </source>
</evidence>
<dbReference type="InterPro" id="IPR026866">
    <property type="entry name" value="CR006_AAA"/>
</dbReference>
<keyword evidence="3" id="KW-1185">Reference proteome</keyword>
<dbReference type="Pfam" id="PF13166">
    <property type="entry name" value="AAA_13"/>
    <property type="match status" value="1"/>
</dbReference>
<dbReference type="RefSeq" id="WP_100041997.1">
    <property type="nucleotide sequence ID" value="NZ_LT630003.1"/>
</dbReference>
<gene>
    <name evidence="2" type="ORF">SAMN02745906_1519</name>
</gene>
<dbReference type="SUPFAM" id="SSF52540">
    <property type="entry name" value="P-loop containing nucleoside triphosphate hydrolases"/>
    <property type="match status" value="1"/>
</dbReference>
<evidence type="ECO:0000313" key="3">
    <source>
        <dbReference type="Proteomes" id="UP000198970"/>
    </source>
</evidence>
<organism evidence="2 3">
    <name type="scientific">Lacrimispora sphenoides JCM 1415</name>
    <dbReference type="NCBI Taxonomy" id="1297793"/>
    <lineage>
        <taxon>Bacteria</taxon>
        <taxon>Bacillati</taxon>
        <taxon>Bacillota</taxon>
        <taxon>Clostridia</taxon>
        <taxon>Lachnospirales</taxon>
        <taxon>Lachnospiraceae</taxon>
        <taxon>Lacrimispora</taxon>
    </lineage>
</organism>
<dbReference type="Proteomes" id="UP000198970">
    <property type="component" value="Chromosome I"/>
</dbReference>
<evidence type="ECO:0000259" key="1">
    <source>
        <dbReference type="Pfam" id="PF13166"/>
    </source>
</evidence>
<dbReference type="Gene3D" id="3.40.50.300">
    <property type="entry name" value="P-loop containing nucleotide triphosphate hydrolases"/>
    <property type="match status" value="1"/>
</dbReference>
<sequence>MKLTFSKIHRESIFNADFDNLKEDSGTIEFKIKNTSGGIAVVYAPNGTGKSSFTEVLKSEESTAAVDFLATDDCGAVIDPSSKVFHIVADQISRHIILGDESQYLVGTDIRREYELKKKISDGFDSVFKVSLPGIYKSKYGVTKISDYLLGSVQAINETGYSFIKSIVNMRYRGKDINHEDFISYIKNLANREEPLELDEEKTKFVIQDCSKVKVVQRLLEVDANTIILSSEAPLIEQHSDAIKILDKYHMLHSCVVCDNEAFDGDVLLSQKKNRQRLIYDSLDQKTKNLLDKVAMDLSLVNNDPFNIKQIVLTFISGGDLDELIQLQRILTTYVNNIASAMIFDLVKCFDSTTMVRDFDELSRLRNVQPSLDSDDLLYIQDVISENIDRDIRVIRDNDNEKNFKLMLGDAPLLNVERHEMCLSTGEQNFISLTFELLLAKNSGKEYIVLDDPISSFDSIYKNKIAFCIVKFLESKKQIILTHNLELIRLLEFQLKGCFNLYMLNNMDGARNGFIRVKEEEQKLLIDLSELISFFQNNDGSLINAIKDRRQYLISMIPFMRGYAHISLDPNDFYGRLSEVMHGYGTANVDLVPIYKELFGWDFGGTEEVLASDILSLDCSNLDFFDTVQYPLLADALRQSLVYYYLRMTVERKLIDIFNINIRPGKILMLTDIIQKAFRCNVGDPEFETKRADRVFFASRKTLLNEFNHFEGNINIFQPAIDITSSRLQKEIIDIKNRLSEIETRYSA</sequence>
<accession>A0ABY1C6F7</accession>
<feature type="domain" description="Protein CR006 P-loop" evidence="1">
    <location>
        <begin position="416"/>
        <end position="526"/>
    </location>
</feature>
<name>A0ABY1C6F7_9FIRM</name>
<dbReference type="InterPro" id="IPR027417">
    <property type="entry name" value="P-loop_NTPase"/>
</dbReference>
<reference evidence="2 3" key="1">
    <citation type="submission" date="2016-10" db="EMBL/GenBank/DDBJ databases">
        <authorList>
            <person name="Varghese N."/>
            <person name="Submissions S."/>
        </authorList>
    </citation>
    <scope>NUCLEOTIDE SEQUENCE [LARGE SCALE GENOMIC DNA]</scope>
    <source>
        <strain evidence="2 3">ATCC 19403</strain>
    </source>
</reference>
<proteinExistence type="predicted"/>